<protein>
    <recommendedName>
        <fullName evidence="3">Lipoprotein</fullName>
    </recommendedName>
</protein>
<evidence type="ECO:0008006" key="3">
    <source>
        <dbReference type="Google" id="ProtNLM"/>
    </source>
</evidence>
<dbReference type="STRING" id="414048.SAMN04489864_11475"/>
<reference evidence="1 2" key="1">
    <citation type="submission" date="2016-10" db="EMBL/GenBank/DDBJ databases">
        <authorList>
            <person name="de Groot N.N."/>
        </authorList>
    </citation>
    <scope>NUCLEOTIDE SEQUENCE [LARGE SCALE GENOMIC DNA]</scope>
    <source>
        <strain evidence="1 2">DSM 18684</strain>
    </source>
</reference>
<dbReference type="EMBL" id="FOPP01000014">
    <property type="protein sequence ID" value="SFH48858.1"/>
    <property type="molecule type" value="Genomic_DNA"/>
</dbReference>
<evidence type="ECO:0000313" key="2">
    <source>
        <dbReference type="Proteomes" id="UP000199666"/>
    </source>
</evidence>
<accession>A0A1I3AFR3</accession>
<name>A0A1I3AFR3_9SPHI</name>
<dbReference type="OrthoDB" id="9885387at2"/>
<evidence type="ECO:0000313" key="1">
    <source>
        <dbReference type="EMBL" id="SFH48858.1"/>
    </source>
</evidence>
<sequence>MKKALFIIIIGLSACTTENKQANISVADTTSKFKNIDSVKVDTLNKAPAKEKSFEQQADERLDKIIKKRKNVK</sequence>
<dbReference type="AlphaFoldDB" id="A0A1I3AFR3"/>
<proteinExistence type="predicted"/>
<keyword evidence="2" id="KW-1185">Reference proteome</keyword>
<dbReference type="RefSeq" id="WP_090997964.1">
    <property type="nucleotide sequence ID" value="NZ_FOPP01000014.1"/>
</dbReference>
<gene>
    <name evidence="1" type="ORF">SAMN04489864_11475</name>
</gene>
<organism evidence="1 2">
    <name type="scientific">Pedobacter insulae</name>
    <dbReference type="NCBI Taxonomy" id="414048"/>
    <lineage>
        <taxon>Bacteria</taxon>
        <taxon>Pseudomonadati</taxon>
        <taxon>Bacteroidota</taxon>
        <taxon>Sphingobacteriia</taxon>
        <taxon>Sphingobacteriales</taxon>
        <taxon>Sphingobacteriaceae</taxon>
        <taxon>Pedobacter</taxon>
    </lineage>
</organism>
<dbReference type="Proteomes" id="UP000199666">
    <property type="component" value="Unassembled WGS sequence"/>
</dbReference>
<dbReference type="PROSITE" id="PS51257">
    <property type="entry name" value="PROKAR_LIPOPROTEIN"/>
    <property type="match status" value="1"/>
</dbReference>